<comment type="subcellular location">
    <subcellularLocation>
        <location evidence="1">Nucleus</location>
    </subcellularLocation>
</comment>
<evidence type="ECO:0000256" key="4">
    <source>
        <dbReference type="ARBA" id="ARBA00023015"/>
    </source>
</evidence>
<feature type="domain" description="DOG1" evidence="13">
    <location>
        <begin position="224"/>
        <end position="448"/>
    </location>
</feature>
<dbReference type="PROSITE" id="PS51806">
    <property type="entry name" value="DOG1"/>
    <property type="match status" value="1"/>
</dbReference>
<evidence type="ECO:0000256" key="1">
    <source>
        <dbReference type="ARBA" id="ARBA00004123"/>
    </source>
</evidence>
<feature type="compositionally biased region" description="Basic and acidic residues" evidence="11">
    <location>
        <begin position="150"/>
        <end position="162"/>
    </location>
</feature>
<keyword evidence="5 10" id="KW-0175">Coiled coil</keyword>
<sequence length="466" mass="50948">MGDRPWQQPHEQASCSAHAEMIQASTAATSSIHGSIIRKDPGGYEDLAELDQALFLYINSQDNQSVQEQPHFSSRVHVETLNIFPSRPMHVVAEPSPKAATSTSNIVAASSNLKPQRPPSKQSAMTAPGGKATVKREGSGSGGAGTPSTSEHEGPRTPDAKTLRRLAQNREAARKSRLRKKAYIQNLETSRVRLSQMEQEMQRCSAQGAILGGGAGIGGLGPEAAWFDGEYARWVDEHDRMMRHLRAAVDAEGVEHDAAVTDGEQLLRQLIDAAAAHHVVLAELKSAVARADVFHLVSGMWLPAAERCFIWIGGSRPSDLIKVMARHMEPLTEQQAAGMYDLQRWAQEREEALDRELQATYRSLSDTVSSDALISPYPDTAAYMAHMSLAISNLSSLEAFVRQADALRLQTLHRLPQVLTARQAARCFLAVADYSQRLRALSSLWLARPRQDQPAPPGAGGRLFHP</sequence>
<name>A0A3B6NNM3_WHEAT</name>
<dbReference type="PROSITE" id="PS00036">
    <property type="entry name" value="BZIP_BASIC"/>
    <property type="match status" value="1"/>
</dbReference>
<protein>
    <recommendedName>
        <fullName evidence="16">BZIP domain-containing protein</fullName>
    </recommendedName>
</protein>
<dbReference type="SMART" id="SM00338">
    <property type="entry name" value="BRLZ"/>
    <property type="match status" value="1"/>
</dbReference>
<evidence type="ECO:0000256" key="10">
    <source>
        <dbReference type="SAM" id="Coils"/>
    </source>
</evidence>
<evidence type="ECO:0000256" key="9">
    <source>
        <dbReference type="ARBA" id="ARBA00059463"/>
    </source>
</evidence>
<evidence type="ECO:0008006" key="16">
    <source>
        <dbReference type="Google" id="ProtNLM"/>
    </source>
</evidence>
<dbReference type="Gramene" id="TraesCAD_scaffold_022279_01G000100.1">
    <property type="protein sequence ID" value="TraesCAD_scaffold_022279_01G000100.1"/>
    <property type="gene ID" value="TraesCAD_scaffold_022279_01G000100"/>
</dbReference>
<comment type="function">
    <text evidence="9">Transcriptional activator that binds specifically to the DNA sequence 5'-TGACG-3'. Recognizes ocs elements like the as-1 motif of the cauliflower mosaic virus 35S promoter. Binding to the as-1-like cis elements mediate auxin- and salicylic acid-inducible transcription. Binds to the hexamer motif 5'-ACGTCA-3' of histone gene promoters.</text>
</comment>
<dbReference type="Gramene" id="TraesROB_scaffold_128033_01G000200.1">
    <property type="protein sequence ID" value="TraesROB_scaffold_128033_01G000200.1"/>
    <property type="gene ID" value="TraesROB_scaffold_128033_01G000200"/>
</dbReference>
<dbReference type="GO" id="GO:0005634">
    <property type="term" value="C:nucleus"/>
    <property type="evidence" value="ECO:0007669"/>
    <property type="project" value="UniProtKB-SubCell"/>
</dbReference>
<dbReference type="SUPFAM" id="SSF57959">
    <property type="entry name" value="Leucine zipper domain"/>
    <property type="match status" value="1"/>
</dbReference>
<dbReference type="GO" id="GO:0003700">
    <property type="term" value="F:DNA-binding transcription factor activity"/>
    <property type="evidence" value="ECO:0007669"/>
    <property type="project" value="InterPro"/>
</dbReference>
<dbReference type="Gramene" id="TraesWEE_scaffold_064197_01G000100.1">
    <property type="protein sequence ID" value="TraesWEE_scaffold_064197_01G000100.1"/>
    <property type="gene ID" value="TraesWEE_scaffold_064197_01G000100"/>
</dbReference>
<evidence type="ECO:0000256" key="3">
    <source>
        <dbReference type="ARBA" id="ARBA00011195"/>
    </source>
</evidence>
<dbReference type="GO" id="GO:0006351">
    <property type="term" value="P:DNA-templated transcription"/>
    <property type="evidence" value="ECO:0007669"/>
    <property type="project" value="InterPro"/>
</dbReference>
<comment type="similarity">
    <text evidence="2">Belongs to the bZIP family.</text>
</comment>
<dbReference type="Gramene" id="TraesLDM6A03G03301670.3">
    <property type="protein sequence ID" value="TraesLDM6A03G03301670.3"/>
    <property type="gene ID" value="TraesLDM6A03G03301670"/>
</dbReference>
<evidence type="ECO:0000313" key="14">
    <source>
        <dbReference type="EnsemblPlants" id="TraesCS6A02G165800.1"/>
    </source>
</evidence>
<evidence type="ECO:0000313" key="15">
    <source>
        <dbReference type="Proteomes" id="UP000019116"/>
    </source>
</evidence>
<dbReference type="EnsemblPlants" id="TraesCS6A02G165800.1">
    <property type="protein sequence ID" value="TraesCS6A02G165800.1"/>
    <property type="gene ID" value="TraesCS6A02G165800"/>
</dbReference>
<dbReference type="PANTHER" id="PTHR45693:SF22">
    <property type="entry name" value="DOG1 DOMAIN-CONTAINING PROTEIN"/>
    <property type="match status" value="1"/>
</dbReference>
<evidence type="ECO:0000256" key="8">
    <source>
        <dbReference type="ARBA" id="ARBA00023242"/>
    </source>
</evidence>
<evidence type="ECO:0000259" key="12">
    <source>
        <dbReference type="PROSITE" id="PS50217"/>
    </source>
</evidence>
<feature type="compositionally biased region" description="Polar residues" evidence="11">
    <location>
        <begin position="110"/>
        <end position="125"/>
    </location>
</feature>
<keyword evidence="8" id="KW-0539">Nucleus</keyword>
<accession>A0A3B6NNM3</accession>
<dbReference type="Gramene" id="TraesNOR6A03G03329850.2">
    <property type="protein sequence ID" value="TraesNOR6A03G03329850.2"/>
    <property type="gene ID" value="TraesNOR6A03G03329850"/>
</dbReference>
<dbReference type="InterPro" id="IPR004827">
    <property type="entry name" value="bZIP"/>
</dbReference>
<evidence type="ECO:0000256" key="7">
    <source>
        <dbReference type="ARBA" id="ARBA00023163"/>
    </source>
</evidence>
<evidence type="ECO:0000256" key="5">
    <source>
        <dbReference type="ARBA" id="ARBA00023054"/>
    </source>
</evidence>
<dbReference type="Gramene" id="TraesCLE_scaffold_085581_01G000200.1">
    <property type="protein sequence ID" value="TraesCLE_scaffold_085581_01G000200.1"/>
    <property type="gene ID" value="TraesCLE_scaffold_085581_01G000200"/>
</dbReference>
<reference evidence="14" key="2">
    <citation type="submission" date="2018-10" db="UniProtKB">
        <authorList>
            <consortium name="EnsemblPlants"/>
        </authorList>
    </citation>
    <scope>IDENTIFICATION</scope>
</reference>
<keyword evidence="15" id="KW-1185">Reference proteome</keyword>
<dbReference type="Gramene" id="TraesCS6A03G0407100.1">
    <property type="protein sequence ID" value="TraesCS6A03G0407100.1.CDS"/>
    <property type="gene ID" value="TraesCS6A03G0407100"/>
</dbReference>
<dbReference type="FunFam" id="1.20.5.170:FF:000019">
    <property type="entry name" value="BZIP family transcription factor"/>
    <property type="match status" value="1"/>
</dbReference>
<dbReference type="Pfam" id="PF00170">
    <property type="entry name" value="bZIP_1"/>
    <property type="match status" value="1"/>
</dbReference>
<reference evidence="14" key="1">
    <citation type="submission" date="2018-08" db="EMBL/GenBank/DDBJ databases">
        <authorList>
            <person name="Rossello M."/>
        </authorList>
    </citation>
    <scope>NUCLEOTIDE SEQUENCE [LARGE SCALE GENOMIC DNA]</scope>
    <source>
        <strain evidence="14">cv. Chinese Spring</strain>
    </source>
</reference>
<evidence type="ECO:0000256" key="2">
    <source>
        <dbReference type="ARBA" id="ARBA00007163"/>
    </source>
</evidence>
<proteinExistence type="inferred from homology"/>
<dbReference type="PROSITE" id="PS50217">
    <property type="entry name" value="BZIP"/>
    <property type="match status" value="1"/>
</dbReference>
<dbReference type="Pfam" id="PF14144">
    <property type="entry name" value="DOG1"/>
    <property type="match status" value="1"/>
</dbReference>
<dbReference type="AlphaFoldDB" id="A0A3B6NNM3"/>
<dbReference type="GO" id="GO:0045893">
    <property type="term" value="P:positive regulation of DNA-templated transcription"/>
    <property type="evidence" value="ECO:0007669"/>
    <property type="project" value="UniProtKB-ARBA"/>
</dbReference>
<dbReference type="STRING" id="4565.A0A3B6NNM3"/>
<dbReference type="OrthoDB" id="643223at2759"/>
<dbReference type="Proteomes" id="UP000019116">
    <property type="component" value="Chromosome 6A"/>
</dbReference>
<feature type="coiled-coil region" evidence="10">
    <location>
        <begin position="180"/>
        <end position="207"/>
    </location>
</feature>
<comment type="subunit">
    <text evidence="3">Binds DNA as a dimer.</text>
</comment>
<dbReference type="GO" id="GO:0043565">
    <property type="term" value="F:sequence-specific DNA binding"/>
    <property type="evidence" value="ECO:0007669"/>
    <property type="project" value="InterPro"/>
</dbReference>
<keyword evidence="6" id="KW-0238">DNA-binding</keyword>
<dbReference type="Gene3D" id="1.20.5.170">
    <property type="match status" value="1"/>
</dbReference>
<evidence type="ECO:0000256" key="11">
    <source>
        <dbReference type="SAM" id="MobiDB-lite"/>
    </source>
</evidence>
<organism evidence="14">
    <name type="scientific">Triticum aestivum</name>
    <name type="common">Wheat</name>
    <dbReference type="NCBI Taxonomy" id="4565"/>
    <lineage>
        <taxon>Eukaryota</taxon>
        <taxon>Viridiplantae</taxon>
        <taxon>Streptophyta</taxon>
        <taxon>Embryophyta</taxon>
        <taxon>Tracheophyta</taxon>
        <taxon>Spermatophyta</taxon>
        <taxon>Magnoliopsida</taxon>
        <taxon>Liliopsida</taxon>
        <taxon>Poales</taxon>
        <taxon>Poaceae</taxon>
        <taxon>BOP clade</taxon>
        <taxon>Pooideae</taxon>
        <taxon>Triticodae</taxon>
        <taxon>Triticeae</taxon>
        <taxon>Triticinae</taxon>
        <taxon>Triticum</taxon>
    </lineage>
</organism>
<evidence type="ECO:0000256" key="6">
    <source>
        <dbReference type="ARBA" id="ARBA00023125"/>
    </source>
</evidence>
<keyword evidence="4" id="KW-0805">Transcription regulation</keyword>
<evidence type="ECO:0000259" key="13">
    <source>
        <dbReference type="PROSITE" id="PS51806"/>
    </source>
</evidence>
<dbReference type="InterPro" id="IPR025422">
    <property type="entry name" value="TGA_domain"/>
</dbReference>
<feature type="region of interest" description="Disordered" evidence="11">
    <location>
        <begin position="110"/>
        <end position="163"/>
    </location>
</feature>
<dbReference type="SMR" id="A0A3B6NNM3"/>
<dbReference type="Gramene" id="TraesCS6A02G165800.1">
    <property type="protein sequence ID" value="TraesCS6A02G165800.1"/>
    <property type="gene ID" value="TraesCS6A02G165800"/>
</dbReference>
<dbReference type="PANTHER" id="PTHR45693">
    <property type="entry name" value="TRANSCRIPTION FACTOR TGA9"/>
    <property type="match status" value="1"/>
</dbReference>
<dbReference type="InterPro" id="IPR046347">
    <property type="entry name" value="bZIP_sf"/>
</dbReference>
<feature type="domain" description="BZIP" evidence="12">
    <location>
        <begin position="159"/>
        <end position="203"/>
    </location>
</feature>
<keyword evidence="7" id="KW-0804">Transcription</keyword>
<gene>
    <name evidence="14" type="primary">LOC123132644</name>
</gene>